<dbReference type="Proteomes" id="UP000237344">
    <property type="component" value="Unassembled WGS sequence"/>
</dbReference>
<evidence type="ECO:0000313" key="3">
    <source>
        <dbReference type="Proteomes" id="UP000237344"/>
    </source>
</evidence>
<comment type="caution">
    <text evidence="2">The sequence shown here is derived from an EMBL/GenBank/DDBJ whole genome shotgun (WGS) entry which is preliminary data.</text>
</comment>
<sequence>MKFLGEMRLSRPSLKISDGQKATQSKKTCGAVSRPPRKTRQDGREKETHRPECHDITRRTGRKEALFHAVLVKCVIQPIPARSTCDTRIGYRRRYDRKTRSLPPDCRIFPVWLPAAASGPYSSRSVCGPQGDILNPDLCIFIYVIQSYFPIIITDHFHIYFLGKWRKYFLPAAPTRKSLSYLPGNPRSSIIVTGYREMSQTLETTTQTEHHPNIASSAMP</sequence>
<name>A0A2S3VZJ8_9PROT</name>
<keyword evidence="3" id="KW-1185">Reference proteome</keyword>
<dbReference type="EMBL" id="POTC01000036">
    <property type="protein sequence ID" value="POF62008.1"/>
    <property type="molecule type" value="Genomic_DNA"/>
</dbReference>
<organism evidence="2 3">
    <name type="scientific">Novacetimonas maltaceti</name>
    <dbReference type="NCBI Taxonomy" id="1203393"/>
    <lineage>
        <taxon>Bacteria</taxon>
        <taxon>Pseudomonadati</taxon>
        <taxon>Pseudomonadota</taxon>
        <taxon>Alphaproteobacteria</taxon>
        <taxon>Acetobacterales</taxon>
        <taxon>Acetobacteraceae</taxon>
        <taxon>Novacetimonas</taxon>
    </lineage>
</organism>
<proteinExistence type="predicted"/>
<protein>
    <submittedName>
        <fullName evidence="2">Uncharacterized protein</fullName>
    </submittedName>
</protein>
<dbReference type="AlphaFoldDB" id="A0A2S3VZJ8"/>
<gene>
    <name evidence="2" type="ORF">KMAL_23460</name>
</gene>
<evidence type="ECO:0000313" key="2">
    <source>
        <dbReference type="EMBL" id="POF62008.1"/>
    </source>
</evidence>
<reference evidence="2 3" key="1">
    <citation type="submission" date="2018-01" db="EMBL/GenBank/DDBJ databases">
        <title>Draft Genome Sequence of Komagataeibacter maltaceti LMG 1529, a Vinegar Producing Acetic Acid Bacterium Isolated from Malt Vinegar Brewery Acetifiers.</title>
        <authorList>
            <person name="Zhang Q."/>
            <person name="Hollensteiner J."/>
            <person name="Poehlein A."/>
            <person name="Daniel R."/>
        </authorList>
    </citation>
    <scope>NUCLEOTIDE SEQUENCE [LARGE SCALE GENOMIC DNA]</scope>
    <source>
        <strain evidence="2 3">LMG 1529</strain>
    </source>
</reference>
<feature type="region of interest" description="Disordered" evidence="1">
    <location>
        <begin position="1"/>
        <end position="52"/>
    </location>
</feature>
<accession>A0A2S3VZJ8</accession>
<feature type="compositionally biased region" description="Basic and acidic residues" evidence="1">
    <location>
        <begin position="39"/>
        <end position="52"/>
    </location>
</feature>
<evidence type="ECO:0000256" key="1">
    <source>
        <dbReference type="SAM" id="MobiDB-lite"/>
    </source>
</evidence>